<dbReference type="PANTHER" id="PTHR42966">
    <property type="entry name" value="N-ACETYLNEURAMINATE SYNTHASE"/>
    <property type="match status" value="1"/>
</dbReference>
<dbReference type="GO" id="GO:0016051">
    <property type="term" value="P:carbohydrate biosynthetic process"/>
    <property type="evidence" value="ECO:0007669"/>
    <property type="project" value="InterPro"/>
</dbReference>
<dbReference type="SUPFAM" id="SSF51269">
    <property type="entry name" value="AFP III-like domain"/>
    <property type="match status" value="1"/>
</dbReference>
<sequence length="616" mass="69229">MKNLLKGKHGPLLIAEIGGNHEGDFEYAKSLCQLAIDTDVDLVKFQIYTGDTLVSRLESPTRNQHFKKFELSKEQHLELAKMVTDAGLMYTSSVWDLEAMKWIDPYIPIYKIGSGDLTAYPVLRETAALGKPMIISTGLSTEAEVLEAVSFIQNCNPIYKDPSMLAVLQCTSMYPINPGDAHLSVMQSFKEKTGLCVGYSDHTEGAKALHYAVAMGAEVLEFHFTDEREGKSFRDHKVSLMPNEVKELIQEIKLIQAYQGEGEKKPTQIELDNGHELSFRRAVYPNQDLKAGTVLSAENLTVLRPNHGIDARHFDSLIGKRLLKDVQAHQKLETEMIDGWQSEASCPLCKSEVNNLVSALEAKPEGETTYLPEGMAYYREIRHCAHCGVYFNAHNYDLFTEEFYAGEYNSAIEEGKLQGRFERVINLPEGQSDNRLRVQRIIQYCELALPTALSSLRGLDVGSGTGVFPYELSKHIGQMNAVDPDGLSVKLMGNNLDIENIWHGSLKDVPAHEKFDLISFNKVLEHVQDPVQMMAQAKDYLKPGGAVYVELPFAEGIIKRGAQMERAEFFIEHYTTFPHNAFRYLLEEAGYQIQLQKDILEPSGKETIYGFAVIKE</sequence>
<dbReference type="SUPFAM" id="SSF53335">
    <property type="entry name" value="S-adenosyl-L-methionine-dependent methyltransferases"/>
    <property type="match status" value="1"/>
</dbReference>
<dbReference type="Gene3D" id="3.40.50.150">
    <property type="entry name" value="Vaccinia Virus protein VP39"/>
    <property type="match status" value="1"/>
</dbReference>
<organism evidence="2 3">
    <name type="scientific">Croceimicrobium hydrocarbonivorans</name>
    <dbReference type="NCBI Taxonomy" id="2761580"/>
    <lineage>
        <taxon>Bacteria</taxon>
        <taxon>Pseudomonadati</taxon>
        <taxon>Bacteroidota</taxon>
        <taxon>Flavobacteriia</taxon>
        <taxon>Flavobacteriales</taxon>
        <taxon>Owenweeksiaceae</taxon>
        <taxon>Croceimicrobium</taxon>
    </lineage>
</organism>
<dbReference type="InterPro" id="IPR057736">
    <property type="entry name" value="SAF_PseI/NeuA/NeuB"/>
</dbReference>
<dbReference type="EMBL" id="CP060139">
    <property type="protein sequence ID" value="QNR22803.1"/>
    <property type="molecule type" value="Genomic_DNA"/>
</dbReference>
<keyword evidence="3" id="KW-1185">Reference proteome</keyword>
<dbReference type="InterPro" id="IPR013132">
    <property type="entry name" value="PseI/NeuA/B-like_N"/>
</dbReference>
<proteinExistence type="predicted"/>
<dbReference type="InterPro" id="IPR013974">
    <property type="entry name" value="SAF"/>
</dbReference>
<dbReference type="PROSITE" id="PS50844">
    <property type="entry name" value="AFP_LIKE"/>
    <property type="match status" value="1"/>
</dbReference>
<name>A0A7H0VAQ5_9FLAO</name>
<gene>
    <name evidence="2" type="ORF">H4K34_10465</name>
</gene>
<protein>
    <submittedName>
        <fullName evidence="2">N-acetylneuraminate synthase family protein</fullName>
    </submittedName>
</protein>
<dbReference type="Pfam" id="PF03102">
    <property type="entry name" value="NeuB"/>
    <property type="match status" value="1"/>
</dbReference>
<dbReference type="Proteomes" id="UP000516305">
    <property type="component" value="Chromosome"/>
</dbReference>
<dbReference type="Pfam" id="PF08666">
    <property type="entry name" value="SAF"/>
    <property type="match status" value="1"/>
</dbReference>
<dbReference type="CDD" id="cd02440">
    <property type="entry name" value="AdoMet_MTases"/>
    <property type="match status" value="1"/>
</dbReference>
<dbReference type="Gene3D" id="3.90.1210.10">
    <property type="entry name" value="Antifreeze-like/N-acetylneuraminic acid synthase C-terminal domain"/>
    <property type="match status" value="1"/>
</dbReference>
<dbReference type="InterPro" id="IPR051690">
    <property type="entry name" value="PseI-like"/>
</dbReference>
<dbReference type="PANTHER" id="PTHR42966:SF1">
    <property type="entry name" value="SIALIC ACID SYNTHASE"/>
    <property type="match status" value="1"/>
</dbReference>
<evidence type="ECO:0000313" key="2">
    <source>
        <dbReference type="EMBL" id="QNR22803.1"/>
    </source>
</evidence>
<evidence type="ECO:0000259" key="1">
    <source>
        <dbReference type="PROSITE" id="PS50844"/>
    </source>
</evidence>
<reference evidence="2 3" key="1">
    <citation type="submission" date="2020-08" db="EMBL/GenBank/DDBJ databases">
        <title>Croceimicrobium hydrocarbonivorans gen. nov., sp. nov., a novel marine bacterium isolated from a bacterial consortium that degrades polyethylene terephthalate.</title>
        <authorList>
            <person name="Liu R."/>
        </authorList>
    </citation>
    <scope>NUCLEOTIDE SEQUENCE [LARGE SCALE GENOMIC DNA]</scope>
    <source>
        <strain evidence="2 3">A20-9</strain>
    </source>
</reference>
<evidence type="ECO:0000313" key="3">
    <source>
        <dbReference type="Proteomes" id="UP000516305"/>
    </source>
</evidence>
<dbReference type="InterPro" id="IPR036732">
    <property type="entry name" value="AFP_Neu5c_C_sf"/>
</dbReference>
<dbReference type="GO" id="GO:0047444">
    <property type="term" value="F:N-acylneuraminate-9-phosphate synthase activity"/>
    <property type="evidence" value="ECO:0007669"/>
    <property type="project" value="TreeGrafter"/>
</dbReference>
<dbReference type="CDD" id="cd11615">
    <property type="entry name" value="SAF_NeuB_like"/>
    <property type="match status" value="1"/>
</dbReference>
<dbReference type="InterPro" id="IPR029063">
    <property type="entry name" value="SAM-dependent_MTases_sf"/>
</dbReference>
<dbReference type="AlphaFoldDB" id="A0A7H0VAQ5"/>
<dbReference type="Pfam" id="PF13489">
    <property type="entry name" value="Methyltransf_23"/>
    <property type="match status" value="1"/>
</dbReference>
<dbReference type="SUPFAM" id="SSF51569">
    <property type="entry name" value="Aldolase"/>
    <property type="match status" value="1"/>
</dbReference>
<dbReference type="InterPro" id="IPR006190">
    <property type="entry name" value="SAF_AFP_Neu5Ac"/>
</dbReference>
<feature type="domain" description="AFP-like" evidence="1">
    <location>
        <begin position="282"/>
        <end position="340"/>
    </location>
</feature>
<accession>A0A7H0VAQ5</accession>
<dbReference type="InterPro" id="IPR013785">
    <property type="entry name" value="Aldolase_TIM"/>
</dbReference>
<dbReference type="Gene3D" id="3.20.20.70">
    <property type="entry name" value="Aldolase class I"/>
    <property type="match status" value="1"/>
</dbReference>
<dbReference type="RefSeq" id="WP_210757370.1">
    <property type="nucleotide sequence ID" value="NZ_CP060139.1"/>
</dbReference>
<dbReference type="SMART" id="SM00858">
    <property type="entry name" value="SAF"/>
    <property type="match status" value="1"/>
</dbReference>
<dbReference type="KEGG" id="chyd:H4K34_10465"/>